<dbReference type="SUPFAM" id="SSF160755">
    <property type="entry name" value="YugN-like"/>
    <property type="match status" value="1"/>
</dbReference>
<evidence type="ECO:0000313" key="2">
    <source>
        <dbReference type="Proteomes" id="UP000198935"/>
    </source>
</evidence>
<name>A0A1H3MLY6_9BACI</name>
<gene>
    <name evidence="1" type="ORF">SAMN05421736_103261</name>
</gene>
<dbReference type="AlphaFoldDB" id="A0A1H3MLY6"/>
<dbReference type="Gene3D" id="3.30.310.100">
    <property type="entry name" value="YugN-like"/>
    <property type="match status" value="1"/>
</dbReference>
<organism evidence="1 2">
    <name type="scientific">Evansella caseinilytica</name>
    <dbReference type="NCBI Taxonomy" id="1503961"/>
    <lineage>
        <taxon>Bacteria</taxon>
        <taxon>Bacillati</taxon>
        <taxon>Bacillota</taxon>
        <taxon>Bacilli</taxon>
        <taxon>Bacillales</taxon>
        <taxon>Bacillaceae</taxon>
        <taxon>Evansella</taxon>
    </lineage>
</organism>
<dbReference type="Pfam" id="PF08868">
    <property type="entry name" value="YugN"/>
    <property type="match status" value="1"/>
</dbReference>
<dbReference type="EMBL" id="FNPI01000003">
    <property type="protein sequence ID" value="SDY77155.1"/>
    <property type="molecule type" value="Genomic_DNA"/>
</dbReference>
<evidence type="ECO:0000313" key="1">
    <source>
        <dbReference type="EMBL" id="SDY77155.1"/>
    </source>
</evidence>
<dbReference type="STRING" id="1503961.SAMN05421736_103261"/>
<dbReference type="Proteomes" id="UP000198935">
    <property type="component" value="Unassembled WGS sequence"/>
</dbReference>
<dbReference type="InterPro" id="IPR014967">
    <property type="entry name" value="Uncharacterised_YugN-like"/>
</dbReference>
<reference evidence="2" key="1">
    <citation type="submission" date="2016-10" db="EMBL/GenBank/DDBJ databases">
        <authorList>
            <person name="Varghese N."/>
            <person name="Submissions S."/>
        </authorList>
    </citation>
    <scope>NUCLEOTIDE SEQUENCE [LARGE SCALE GENOMIC DNA]</scope>
    <source>
        <strain evidence="2">SP</strain>
    </source>
</reference>
<dbReference type="OrthoDB" id="2679642at2"/>
<protein>
    <submittedName>
        <fullName evidence="1">YugN-like family protein</fullName>
    </submittedName>
</protein>
<keyword evidence="2" id="KW-1185">Reference proteome</keyword>
<dbReference type="InterPro" id="IPR036491">
    <property type="entry name" value="YugN-like_sf"/>
</dbReference>
<accession>A0A1H3MLY6</accession>
<sequence>MIFEETGLENVTIEFQALEEIMESAGFHYVYDYERITFDYKMVDKVRDDVYYFRVQGYAVEGEIPSPHSAVKIFQLLLGKHYYPHGVEYDEEFPKNIVEKCKKKISIIKEQIQSEAVS</sequence>
<proteinExistence type="predicted"/>